<proteinExistence type="predicted"/>
<comment type="caution">
    <text evidence="1">The sequence shown here is derived from an EMBL/GenBank/DDBJ whole genome shotgun (WGS) entry which is preliminary data.</text>
</comment>
<dbReference type="Proteomes" id="UP001595912">
    <property type="component" value="Unassembled WGS sequence"/>
</dbReference>
<reference evidence="2" key="1">
    <citation type="journal article" date="2019" name="Int. J. Syst. Evol. Microbiol.">
        <title>The Global Catalogue of Microorganisms (GCM) 10K type strain sequencing project: providing services to taxonomists for standard genome sequencing and annotation.</title>
        <authorList>
            <consortium name="The Broad Institute Genomics Platform"/>
            <consortium name="The Broad Institute Genome Sequencing Center for Infectious Disease"/>
            <person name="Wu L."/>
            <person name="Ma J."/>
        </authorList>
    </citation>
    <scope>NUCLEOTIDE SEQUENCE [LARGE SCALE GENOMIC DNA]</scope>
    <source>
        <strain evidence="2">CGMCC 4.7152</strain>
    </source>
</reference>
<evidence type="ECO:0000313" key="1">
    <source>
        <dbReference type="EMBL" id="MFC5007199.1"/>
    </source>
</evidence>
<dbReference type="EMBL" id="JBHSIU010000116">
    <property type="protein sequence ID" value="MFC5007199.1"/>
    <property type="molecule type" value="Genomic_DNA"/>
</dbReference>
<keyword evidence="2" id="KW-1185">Reference proteome</keyword>
<dbReference type="RefSeq" id="WP_380127845.1">
    <property type="nucleotide sequence ID" value="NZ_JBHSIU010000116.1"/>
</dbReference>
<organism evidence="1 2">
    <name type="scientific">Dactylosporangium cerinum</name>
    <dbReference type="NCBI Taxonomy" id="1434730"/>
    <lineage>
        <taxon>Bacteria</taxon>
        <taxon>Bacillati</taxon>
        <taxon>Actinomycetota</taxon>
        <taxon>Actinomycetes</taxon>
        <taxon>Micromonosporales</taxon>
        <taxon>Micromonosporaceae</taxon>
        <taxon>Dactylosporangium</taxon>
    </lineage>
</organism>
<accession>A0ABV9WGG5</accession>
<name>A0ABV9WGG5_9ACTN</name>
<evidence type="ECO:0000313" key="2">
    <source>
        <dbReference type="Proteomes" id="UP001595912"/>
    </source>
</evidence>
<sequence>MTINDHRTDHAADARLSALRGAVTSLLIRLETDVDQDGWDQPPALFGIFHHPHPHPASADYAVELDGSLVGPGTWHRPDPAVPAGSDANLHPVDILLSLPDELDGPAMRSWLDGWLHRDGRQLLGFGFCFEAWQGRIRPGYRHGDLAQAPAWQRTEVRAVAALDRHGHTWQLIRPRGANRASLTTSDNPGQRIAASRILAGLHRLNHLGRRR</sequence>
<protein>
    <submittedName>
        <fullName evidence="1">Uncharacterized protein</fullName>
    </submittedName>
</protein>
<gene>
    <name evidence="1" type="ORF">ACFPIJ_56510</name>
</gene>